<organism evidence="1 2">
    <name type="scientific">Ceutorhynchus assimilis</name>
    <name type="common">cabbage seed weevil</name>
    <dbReference type="NCBI Taxonomy" id="467358"/>
    <lineage>
        <taxon>Eukaryota</taxon>
        <taxon>Metazoa</taxon>
        <taxon>Ecdysozoa</taxon>
        <taxon>Arthropoda</taxon>
        <taxon>Hexapoda</taxon>
        <taxon>Insecta</taxon>
        <taxon>Pterygota</taxon>
        <taxon>Neoptera</taxon>
        <taxon>Endopterygota</taxon>
        <taxon>Coleoptera</taxon>
        <taxon>Polyphaga</taxon>
        <taxon>Cucujiformia</taxon>
        <taxon>Curculionidae</taxon>
        <taxon>Ceutorhynchinae</taxon>
        <taxon>Ceutorhynchus</taxon>
    </lineage>
</organism>
<dbReference type="AlphaFoldDB" id="A0A9N9MLK0"/>
<evidence type="ECO:0000313" key="2">
    <source>
        <dbReference type="Proteomes" id="UP001152799"/>
    </source>
</evidence>
<sequence length="286" mass="32636">MKYQNYLLMDQPLPVYIKIMGLEKNTQYNLRIIGCYDDQPNLLDVIDDRIIIHGPFTTSCKSNLFLKDFRVTQQENGVLVQWDIDNTDSLNDFKYLLRWSNHSKACPANLTSNKPCCYQYVEATQYSVEISTESYSKYIMSIAIIREDTKLQELFQAFETSWRDATINDKEKQLAIANTLVDASSIYLTFNNMDCEKIKGPIFLNVQASASKSESIACCNSIPLKPSSKIQFPTRNNTLMIENLSSFCNYDVNIFMSRHDNYWDNKVIGNGFSASTAGTGETIIIA</sequence>
<dbReference type="EMBL" id="OU892278">
    <property type="protein sequence ID" value="CAG9764203.1"/>
    <property type="molecule type" value="Genomic_DNA"/>
</dbReference>
<reference evidence="1" key="1">
    <citation type="submission" date="2022-01" db="EMBL/GenBank/DDBJ databases">
        <authorList>
            <person name="King R."/>
        </authorList>
    </citation>
    <scope>NUCLEOTIDE SEQUENCE</scope>
</reference>
<gene>
    <name evidence="1" type="ORF">CEUTPL_LOCUS4847</name>
</gene>
<protein>
    <submittedName>
        <fullName evidence="1">Uncharacterized protein</fullName>
    </submittedName>
</protein>
<name>A0A9N9MLK0_9CUCU</name>
<evidence type="ECO:0000313" key="1">
    <source>
        <dbReference type="EMBL" id="CAG9764203.1"/>
    </source>
</evidence>
<proteinExistence type="predicted"/>
<accession>A0A9N9MLK0</accession>
<keyword evidence="2" id="KW-1185">Reference proteome</keyword>
<dbReference type="Proteomes" id="UP001152799">
    <property type="component" value="Chromosome 2"/>
</dbReference>